<evidence type="ECO:0000256" key="6">
    <source>
        <dbReference type="ARBA" id="ARBA00022840"/>
    </source>
</evidence>
<dbReference type="InParanoid" id="D7FNV6"/>
<evidence type="ECO:0000256" key="4">
    <source>
        <dbReference type="ARBA" id="ARBA00022692"/>
    </source>
</evidence>
<feature type="transmembrane region" description="Helical" evidence="9">
    <location>
        <begin position="104"/>
        <end position="122"/>
    </location>
</feature>
<comment type="similarity">
    <text evidence="2 9">Belongs to the ADP/ATP translocase tlc family.</text>
</comment>
<protein>
    <recommendedName>
        <fullName evidence="9">ADP,ATP carrier protein</fullName>
    </recommendedName>
</protein>
<dbReference type="OrthoDB" id="2190844at2759"/>
<keyword evidence="7 9" id="KW-1133">Transmembrane helix</keyword>
<keyword evidence="8 9" id="KW-0472">Membrane</keyword>
<dbReference type="PANTHER" id="PTHR31187">
    <property type="match status" value="1"/>
</dbReference>
<evidence type="ECO:0000256" key="1">
    <source>
        <dbReference type="ARBA" id="ARBA00004141"/>
    </source>
</evidence>
<keyword evidence="5 9" id="KW-0547">Nucleotide-binding</keyword>
<keyword evidence="11" id="KW-0732">Signal</keyword>
<evidence type="ECO:0000256" key="5">
    <source>
        <dbReference type="ARBA" id="ARBA00022741"/>
    </source>
</evidence>
<evidence type="ECO:0000313" key="13">
    <source>
        <dbReference type="Proteomes" id="UP000002630"/>
    </source>
</evidence>
<dbReference type="STRING" id="2880.D7FNV6"/>
<dbReference type="EMBL" id="FN648292">
    <property type="protein sequence ID" value="CBJ30232.1"/>
    <property type="molecule type" value="Genomic_DNA"/>
</dbReference>
<dbReference type="Proteomes" id="UP000002630">
    <property type="component" value="Linkage Group LG26"/>
</dbReference>
<feature type="transmembrane region" description="Helical" evidence="9">
    <location>
        <begin position="262"/>
        <end position="282"/>
    </location>
</feature>
<dbReference type="Pfam" id="PF03219">
    <property type="entry name" value="TLC"/>
    <property type="match status" value="1"/>
</dbReference>
<feature type="transmembrane region" description="Helical" evidence="9">
    <location>
        <begin position="191"/>
        <end position="212"/>
    </location>
</feature>
<keyword evidence="13" id="KW-1185">Reference proteome</keyword>
<accession>D7FNV6</accession>
<name>D7FNV6_ECTSI</name>
<evidence type="ECO:0000256" key="7">
    <source>
        <dbReference type="ARBA" id="ARBA00022989"/>
    </source>
</evidence>
<evidence type="ECO:0000256" key="2">
    <source>
        <dbReference type="ARBA" id="ARBA00007127"/>
    </source>
</evidence>
<keyword evidence="4 9" id="KW-0812">Transmembrane</keyword>
<sequence length="608" mass="64079">MLKLLLLVVALAHDGRAALFDQESEDEAAAAVAAAEAGAAGGWQGWMDGAVAKVKEALPEPSEAKKILPLGLMLFFILFDYTILRDTKDVLVVTAPSSGAEVIPFLKTYVNLPGAVAFTVLYSKLCNAAEQERVFYTVIGFFLSFFAVFAAFLYPNRDVLSTAVLADSMQAFLPQGLSALSSIVRNWTFSLFYLMSELWGSVVVSVLFWGFANDIVSVSEAKRFYPLFGLGANLTLVFSGRYMRLVSSIRQSLPPDVDKWGVSLQLLMGAVVTGGLVVAGCYRWMQENVITDPECVDADSAAGMKETTSLTLKESAAFLGANDYLRDVAILVIAYGTSINIVEVTWKAKLKMAYPDPNDYSAFMGNFSSTTGLVTLGMMLLGGQVFKNYGWGTAAKATPVVLLLTGVGFFSLSMFGDAAPMQEMLGALSTNPLTLAVLAGAAQNVLSKSCKYSLFDPCKEMAYIPLSQEEKRKGKAAVDVIGNPLGKSTGSFVQQGLFLATGSLQASTPYLAGVLLAVITTWLFAADSLSKKFEAAMELVGDTIAPPALASASEGPRSPPPPADAAAAATTTTTASATADAQAAGTAAAAGQELVEEKEAAAGGGLGR</sequence>
<dbReference type="GO" id="GO:0005524">
    <property type="term" value="F:ATP binding"/>
    <property type="evidence" value="ECO:0007669"/>
    <property type="project" value="UniProtKB-KW"/>
</dbReference>
<keyword evidence="6 9" id="KW-0067">ATP-binding</keyword>
<proteinExistence type="inferred from homology"/>
<feature type="transmembrane region" description="Helical" evidence="9">
    <location>
        <begin position="507"/>
        <end position="525"/>
    </location>
</feature>
<feature type="transmembrane region" description="Helical" evidence="9">
    <location>
        <begin position="394"/>
        <end position="415"/>
    </location>
</feature>
<dbReference type="OMA" id="FLMTAIY"/>
<dbReference type="AlphaFoldDB" id="D7FNV6"/>
<dbReference type="PANTHER" id="PTHR31187:SF1">
    <property type="entry name" value="ADP,ATP CARRIER PROTEIN 1"/>
    <property type="match status" value="1"/>
</dbReference>
<evidence type="ECO:0000256" key="8">
    <source>
        <dbReference type="ARBA" id="ARBA00023136"/>
    </source>
</evidence>
<feature type="transmembrane region" description="Helical" evidence="9">
    <location>
        <begin position="362"/>
        <end position="382"/>
    </location>
</feature>
<evidence type="ECO:0000256" key="10">
    <source>
        <dbReference type="SAM" id="MobiDB-lite"/>
    </source>
</evidence>
<comment type="subcellular location">
    <subcellularLocation>
        <location evidence="1 9">Membrane</location>
        <topology evidence="1 9">Multi-pass membrane protein</topology>
    </subcellularLocation>
</comment>
<feature type="transmembrane region" description="Helical" evidence="9">
    <location>
        <begin position="324"/>
        <end position="342"/>
    </location>
</feature>
<feature type="signal peptide" evidence="11">
    <location>
        <begin position="1"/>
        <end position="17"/>
    </location>
</feature>
<feature type="compositionally biased region" description="Low complexity" evidence="10">
    <location>
        <begin position="564"/>
        <end position="580"/>
    </location>
</feature>
<reference evidence="12 13" key="1">
    <citation type="journal article" date="2010" name="Nature">
        <title>The Ectocarpus genome and the independent evolution of multicellularity in brown algae.</title>
        <authorList>
            <person name="Cock J.M."/>
            <person name="Sterck L."/>
            <person name="Rouze P."/>
            <person name="Scornet D."/>
            <person name="Allen A.E."/>
            <person name="Amoutzias G."/>
            <person name="Anthouard V."/>
            <person name="Artiguenave F."/>
            <person name="Aury J.M."/>
            <person name="Badger J.H."/>
            <person name="Beszteri B."/>
            <person name="Billiau K."/>
            <person name="Bonnet E."/>
            <person name="Bothwell J.H."/>
            <person name="Bowler C."/>
            <person name="Boyen C."/>
            <person name="Brownlee C."/>
            <person name="Carrano C.J."/>
            <person name="Charrier B."/>
            <person name="Cho G.Y."/>
            <person name="Coelho S.M."/>
            <person name="Collen J."/>
            <person name="Corre E."/>
            <person name="Da Silva C."/>
            <person name="Delage L."/>
            <person name="Delaroque N."/>
            <person name="Dittami S.M."/>
            <person name="Doulbeau S."/>
            <person name="Elias M."/>
            <person name="Farnham G."/>
            <person name="Gachon C.M."/>
            <person name="Gschloessl B."/>
            <person name="Heesch S."/>
            <person name="Jabbari K."/>
            <person name="Jubin C."/>
            <person name="Kawai H."/>
            <person name="Kimura K."/>
            <person name="Kloareg B."/>
            <person name="Kupper F.C."/>
            <person name="Lang D."/>
            <person name="Le Bail A."/>
            <person name="Leblanc C."/>
            <person name="Lerouge P."/>
            <person name="Lohr M."/>
            <person name="Lopez P.J."/>
            <person name="Martens C."/>
            <person name="Maumus F."/>
            <person name="Michel G."/>
            <person name="Miranda-Saavedra D."/>
            <person name="Morales J."/>
            <person name="Moreau H."/>
            <person name="Motomura T."/>
            <person name="Nagasato C."/>
            <person name="Napoli C.A."/>
            <person name="Nelson D.R."/>
            <person name="Nyvall-Collen P."/>
            <person name="Peters A.F."/>
            <person name="Pommier C."/>
            <person name="Potin P."/>
            <person name="Poulain J."/>
            <person name="Quesneville H."/>
            <person name="Read B."/>
            <person name="Rensing S.A."/>
            <person name="Ritter A."/>
            <person name="Rousvoal S."/>
            <person name="Samanta M."/>
            <person name="Samson G."/>
            <person name="Schroeder D.C."/>
            <person name="Segurens B."/>
            <person name="Strittmatter M."/>
            <person name="Tonon T."/>
            <person name="Tregear J.W."/>
            <person name="Valentin K."/>
            <person name="von Dassow P."/>
            <person name="Yamagishi T."/>
            <person name="Van de Peer Y."/>
            <person name="Wincker P."/>
        </authorList>
    </citation>
    <scope>NUCLEOTIDE SEQUENCE [LARGE SCALE GENOMIC DNA]</scope>
    <source>
        <strain evidence="13">Ec32 / CCAP1310/4</strain>
    </source>
</reference>
<dbReference type="InterPro" id="IPR004667">
    <property type="entry name" value="ADP_ATP_car_bac_type"/>
</dbReference>
<evidence type="ECO:0000256" key="3">
    <source>
        <dbReference type="ARBA" id="ARBA00022448"/>
    </source>
</evidence>
<dbReference type="GO" id="GO:0005471">
    <property type="term" value="F:ATP:ADP antiporter activity"/>
    <property type="evidence" value="ECO:0007669"/>
    <property type="project" value="InterPro"/>
</dbReference>
<dbReference type="NCBIfam" id="TIGR00769">
    <property type="entry name" value="AAA"/>
    <property type="match status" value="1"/>
</dbReference>
<feature type="transmembrane region" description="Helical" evidence="9">
    <location>
        <begin position="224"/>
        <end position="242"/>
    </location>
</feature>
<evidence type="ECO:0000256" key="9">
    <source>
        <dbReference type="RuleBase" id="RU363121"/>
    </source>
</evidence>
<dbReference type="EMBL" id="FN649751">
    <property type="protein sequence ID" value="CBJ30232.1"/>
    <property type="molecule type" value="Genomic_DNA"/>
</dbReference>
<dbReference type="GO" id="GO:0016020">
    <property type="term" value="C:membrane"/>
    <property type="evidence" value="ECO:0007669"/>
    <property type="project" value="UniProtKB-SubCell"/>
</dbReference>
<feature type="transmembrane region" description="Helical" evidence="9">
    <location>
        <begin position="67"/>
        <end position="84"/>
    </location>
</feature>
<organism evidence="12 13">
    <name type="scientific">Ectocarpus siliculosus</name>
    <name type="common">Brown alga</name>
    <name type="synonym">Conferva siliculosa</name>
    <dbReference type="NCBI Taxonomy" id="2880"/>
    <lineage>
        <taxon>Eukaryota</taxon>
        <taxon>Sar</taxon>
        <taxon>Stramenopiles</taxon>
        <taxon>Ochrophyta</taxon>
        <taxon>PX clade</taxon>
        <taxon>Phaeophyceae</taxon>
        <taxon>Ectocarpales</taxon>
        <taxon>Ectocarpaceae</taxon>
        <taxon>Ectocarpus</taxon>
    </lineage>
</organism>
<evidence type="ECO:0000313" key="12">
    <source>
        <dbReference type="EMBL" id="CBJ30232.1"/>
    </source>
</evidence>
<feature type="chain" id="PRO_5003095613" description="ADP,ATP carrier protein" evidence="11">
    <location>
        <begin position="18"/>
        <end position="608"/>
    </location>
</feature>
<feature type="transmembrane region" description="Helical" evidence="9">
    <location>
        <begin position="134"/>
        <end position="154"/>
    </location>
</feature>
<gene>
    <name evidence="12" type="ORF">Esi_0180_0051</name>
</gene>
<dbReference type="eggNOG" id="ENOG502QSRY">
    <property type="taxonomic scope" value="Eukaryota"/>
</dbReference>
<evidence type="ECO:0000256" key="11">
    <source>
        <dbReference type="SAM" id="SignalP"/>
    </source>
</evidence>
<keyword evidence="3 9" id="KW-0813">Transport</keyword>
<feature type="region of interest" description="Disordered" evidence="10">
    <location>
        <begin position="548"/>
        <end position="580"/>
    </location>
</feature>